<dbReference type="RefSeq" id="WP_107237991.1">
    <property type="nucleotide sequence ID" value="NZ_PYLW01000031.1"/>
</dbReference>
<gene>
    <name evidence="1" type="ORF">C9I88_18390</name>
</gene>
<sequence>MQNPGEELVGEYLKHILGCDFVEYNLYTPNIQGEIDVVGINIKAKEVYICEVATHLITGLQYVKNNQPDNIERFYKKFVKNIRYVEECFPNHKARFMLWSPIVKDQSSNAKHNQRRDIKTIQDQILTEFGVEIEPIVNQKYLKCLSELRSYARNETKELKSPIMRLFQIEEYLLKHIERLER</sequence>
<dbReference type="AlphaFoldDB" id="A0A2T3MAQ2"/>
<organism evidence="1 2">
    <name type="scientific">Photobacterium iliopiscarium</name>
    <dbReference type="NCBI Taxonomy" id="56192"/>
    <lineage>
        <taxon>Bacteria</taxon>
        <taxon>Pseudomonadati</taxon>
        <taxon>Pseudomonadota</taxon>
        <taxon>Gammaproteobacteria</taxon>
        <taxon>Vibrionales</taxon>
        <taxon>Vibrionaceae</taxon>
        <taxon>Photobacterium</taxon>
    </lineage>
</organism>
<name>A0A2T3MAQ2_9GAMM</name>
<protein>
    <submittedName>
        <fullName evidence="1">Uncharacterized protein</fullName>
    </submittedName>
</protein>
<comment type="caution">
    <text evidence="1">The sequence shown here is derived from an EMBL/GenBank/DDBJ whole genome shotgun (WGS) entry which is preliminary data.</text>
</comment>
<proteinExistence type="predicted"/>
<accession>A0A2T3MAQ2</accession>
<evidence type="ECO:0000313" key="2">
    <source>
        <dbReference type="Proteomes" id="UP000241954"/>
    </source>
</evidence>
<dbReference type="EMBL" id="PYLW01000031">
    <property type="protein sequence ID" value="PSV90045.1"/>
    <property type="molecule type" value="Genomic_DNA"/>
</dbReference>
<reference evidence="1 2" key="1">
    <citation type="submission" date="2018-01" db="EMBL/GenBank/DDBJ databases">
        <title>Whole genome sequencing of Histamine producing bacteria.</title>
        <authorList>
            <person name="Butler K."/>
        </authorList>
    </citation>
    <scope>NUCLEOTIDE SEQUENCE [LARGE SCALE GENOMIC DNA]</scope>
    <source>
        <strain evidence="1 2">NCIMB 13481</strain>
    </source>
</reference>
<dbReference type="Proteomes" id="UP000241954">
    <property type="component" value="Unassembled WGS sequence"/>
</dbReference>
<evidence type="ECO:0000313" key="1">
    <source>
        <dbReference type="EMBL" id="PSV90045.1"/>
    </source>
</evidence>